<protein>
    <submittedName>
        <fullName evidence="1">Uncharacterized protein</fullName>
    </submittedName>
</protein>
<keyword evidence="2" id="KW-1185">Reference proteome</keyword>
<reference evidence="1 2" key="1">
    <citation type="submission" date="2021-12" db="EMBL/GenBank/DDBJ databases">
        <title>Mucilaginibacter roseus genome.</title>
        <authorList>
            <person name="Ferreira J.R."/>
            <person name="Newman J.D."/>
        </authorList>
    </citation>
    <scope>NUCLEOTIDE SEQUENCE [LARGE SCALE GENOMIC DNA]</scope>
    <source>
        <strain evidence="1 2">LMG 28454</strain>
    </source>
</reference>
<accession>A0ABS8U2M4</accession>
<dbReference type="Proteomes" id="UP001199919">
    <property type="component" value="Unassembled WGS sequence"/>
</dbReference>
<sequence>MYIAYLSPDFISTQACTEQQPEITTEDFAIYNERIDGYSAACARLSREIAAIQRYLPGWLPERPGLK</sequence>
<name>A0ABS8U2M4_9SPHI</name>
<evidence type="ECO:0000313" key="2">
    <source>
        <dbReference type="Proteomes" id="UP001199919"/>
    </source>
</evidence>
<dbReference type="EMBL" id="JAJPWV010000002">
    <property type="protein sequence ID" value="MCD8740345.1"/>
    <property type="molecule type" value="Genomic_DNA"/>
</dbReference>
<evidence type="ECO:0000313" key="1">
    <source>
        <dbReference type="EMBL" id="MCD8740345.1"/>
    </source>
</evidence>
<dbReference type="RefSeq" id="WP_232176744.1">
    <property type="nucleotide sequence ID" value="NZ_JAJPWV010000002.1"/>
</dbReference>
<proteinExistence type="predicted"/>
<organism evidence="1 2">
    <name type="scientific">Mucilaginibacter roseus</name>
    <dbReference type="NCBI Taxonomy" id="1528868"/>
    <lineage>
        <taxon>Bacteria</taxon>
        <taxon>Pseudomonadati</taxon>
        <taxon>Bacteroidota</taxon>
        <taxon>Sphingobacteriia</taxon>
        <taxon>Sphingobacteriales</taxon>
        <taxon>Sphingobacteriaceae</taxon>
        <taxon>Mucilaginibacter</taxon>
    </lineage>
</organism>
<gene>
    <name evidence="1" type="ORF">LT679_06990</name>
</gene>
<comment type="caution">
    <text evidence="1">The sequence shown here is derived from an EMBL/GenBank/DDBJ whole genome shotgun (WGS) entry which is preliminary data.</text>
</comment>